<proteinExistence type="predicted"/>
<dbReference type="AlphaFoldDB" id="A0A2R6S534"/>
<dbReference type="EMBL" id="MLYV02000057">
    <property type="protein sequence ID" value="PSS37365.1"/>
    <property type="molecule type" value="Genomic_DNA"/>
</dbReference>
<dbReference type="OrthoDB" id="2441380at2759"/>
<dbReference type="InterPro" id="IPR011058">
    <property type="entry name" value="Cyanovirin-N"/>
</dbReference>
<reference evidence="2 3" key="1">
    <citation type="submission" date="2018-02" db="EMBL/GenBank/DDBJ databases">
        <title>Genome sequence of the basidiomycete white-rot fungus Phlebia centrifuga.</title>
        <authorList>
            <person name="Granchi Z."/>
            <person name="Peng M."/>
            <person name="de Vries R.P."/>
            <person name="Hilden K."/>
            <person name="Makela M.R."/>
            <person name="Grigoriev I."/>
            <person name="Riley R."/>
        </authorList>
    </citation>
    <scope>NUCLEOTIDE SEQUENCE [LARGE SCALE GENOMIC DNA]</scope>
    <source>
        <strain evidence="2 3">FBCC195</strain>
    </source>
</reference>
<dbReference type="PANTHER" id="PTHR42076">
    <property type="entry name" value="CYANOVIRIN-N HOMOLOG"/>
    <property type="match status" value="1"/>
</dbReference>
<dbReference type="SUPFAM" id="SSF51322">
    <property type="entry name" value="Cyanovirin-N"/>
    <property type="match status" value="1"/>
</dbReference>
<feature type="domain" description="Cyanovirin-N" evidence="1">
    <location>
        <begin position="6"/>
        <end position="106"/>
    </location>
</feature>
<sequence length="138" mass="14914">MGGVVTKLSEAKNVRIESQDSCYVLHADVKLVDGTYKPAEYPLDMVLGNQNGEFAWRSKRFSRSARNISINGTVLTAELCAENGSWQVDIFDLDDQIVVVGGELVVTEIPSVRVLAAAEVNDFLPPGLCGRSAVLMGV</sequence>
<dbReference type="Proteomes" id="UP000186601">
    <property type="component" value="Unassembled WGS sequence"/>
</dbReference>
<dbReference type="Pfam" id="PF08881">
    <property type="entry name" value="CVNH"/>
    <property type="match status" value="1"/>
</dbReference>
<comment type="caution">
    <text evidence="2">The sequence shown here is derived from an EMBL/GenBank/DDBJ whole genome shotgun (WGS) entry which is preliminary data.</text>
</comment>
<gene>
    <name evidence="2" type="ORF">PHLCEN_2v842</name>
</gene>
<keyword evidence="3" id="KW-1185">Reference proteome</keyword>
<dbReference type="InterPro" id="IPR036673">
    <property type="entry name" value="Cyanovirin-N_sf"/>
</dbReference>
<protein>
    <recommendedName>
        <fullName evidence="1">Cyanovirin-N domain-containing protein</fullName>
    </recommendedName>
</protein>
<evidence type="ECO:0000313" key="2">
    <source>
        <dbReference type="EMBL" id="PSS37365.1"/>
    </source>
</evidence>
<evidence type="ECO:0000313" key="3">
    <source>
        <dbReference type="Proteomes" id="UP000186601"/>
    </source>
</evidence>
<dbReference type="SMART" id="SM01111">
    <property type="entry name" value="CVNH"/>
    <property type="match status" value="1"/>
</dbReference>
<dbReference type="PANTHER" id="PTHR42076:SF1">
    <property type="entry name" value="CYANOVIRIN-N DOMAIN-CONTAINING PROTEIN"/>
    <property type="match status" value="1"/>
</dbReference>
<accession>A0A2R6S534</accession>
<name>A0A2R6S534_9APHY</name>
<dbReference type="Gene3D" id="2.30.60.10">
    <property type="entry name" value="Cyanovirin-N"/>
    <property type="match status" value="1"/>
</dbReference>
<evidence type="ECO:0000259" key="1">
    <source>
        <dbReference type="SMART" id="SM01111"/>
    </source>
</evidence>
<organism evidence="2 3">
    <name type="scientific">Hermanssonia centrifuga</name>
    <dbReference type="NCBI Taxonomy" id="98765"/>
    <lineage>
        <taxon>Eukaryota</taxon>
        <taxon>Fungi</taxon>
        <taxon>Dikarya</taxon>
        <taxon>Basidiomycota</taxon>
        <taxon>Agaricomycotina</taxon>
        <taxon>Agaricomycetes</taxon>
        <taxon>Polyporales</taxon>
        <taxon>Meruliaceae</taxon>
        <taxon>Hermanssonia</taxon>
    </lineage>
</organism>